<dbReference type="InterPro" id="IPR012296">
    <property type="entry name" value="Nuclease_put_TT1808"/>
</dbReference>
<dbReference type="RefSeq" id="WP_015149353.1">
    <property type="nucleotide sequence ID" value="NC_019693.1"/>
</dbReference>
<protein>
    <recommendedName>
        <fullName evidence="1">FHA domain-containing protein</fullName>
    </recommendedName>
</protein>
<keyword evidence="3" id="KW-1185">Reference proteome</keyword>
<reference evidence="2 3" key="1">
    <citation type="submission" date="2012-06" db="EMBL/GenBank/DDBJ databases">
        <title>Finished chromosome of genome of Oscillatoria acuminata PCC 6304.</title>
        <authorList>
            <consortium name="US DOE Joint Genome Institute"/>
            <person name="Gugger M."/>
            <person name="Coursin T."/>
            <person name="Rippka R."/>
            <person name="Tandeau De Marsac N."/>
            <person name="Huntemann M."/>
            <person name="Wei C.-L."/>
            <person name="Han J."/>
            <person name="Detter J.C."/>
            <person name="Han C."/>
            <person name="Tapia R."/>
            <person name="Davenport K."/>
            <person name="Daligault H."/>
            <person name="Erkkila T."/>
            <person name="Gu W."/>
            <person name="Munk A.C.C."/>
            <person name="Teshima H."/>
            <person name="Xu Y."/>
            <person name="Chain P."/>
            <person name="Chen A."/>
            <person name="Krypides N."/>
            <person name="Mavromatis K."/>
            <person name="Markowitz V."/>
            <person name="Szeto E."/>
            <person name="Ivanova N."/>
            <person name="Mikhailova N."/>
            <person name="Ovchinnikova G."/>
            <person name="Pagani I."/>
            <person name="Pati A."/>
            <person name="Goodwin L."/>
            <person name="Peters L."/>
            <person name="Pitluck S."/>
            <person name="Woyke T."/>
            <person name="Kerfeld C."/>
        </authorList>
    </citation>
    <scope>NUCLEOTIDE SEQUENCE [LARGE SCALE GENOMIC DNA]</scope>
    <source>
        <strain evidence="2 3">PCC 6304</strain>
    </source>
</reference>
<name>K9TL20_9CYAN</name>
<dbReference type="Pfam" id="PF05685">
    <property type="entry name" value="Uma2"/>
    <property type="match status" value="1"/>
</dbReference>
<sequence>MLLEINRITVPPGQRVLLKEVSWKEFEAILEDLGEHRGARIAYDKGTLEIMTPLPEHERAKLYITNLVEILLEELDIEFCPLGSTTFKNQVMAQGIEPDNCFYIKHEAAVRGKDRLDLTVDPPPDLALEIDVTSRTHAKIYQGLGVPELWQFEKGILKISRLQEDGTYQEGDRSQIFPNFPLTEVIPQYLEQAKTEGRNKTMKAFRAWVREVLRNL</sequence>
<proteinExistence type="predicted"/>
<dbReference type="PATRIC" id="fig|56110.3.peg.3740"/>
<organism evidence="2 3">
    <name type="scientific">Oscillatoria acuminata PCC 6304</name>
    <dbReference type="NCBI Taxonomy" id="56110"/>
    <lineage>
        <taxon>Bacteria</taxon>
        <taxon>Bacillati</taxon>
        <taxon>Cyanobacteriota</taxon>
        <taxon>Cyanophyceae</taxon>
        <taxon>Oscillatoriophycideae</taxon>
        <taxon>Oscillatoriales</taxon>
        <taxon>Oscillatoriaceae</taxon>
        <taxon>Oscillatoria</taxon>
    </lineage>
</organism>
<dbReference type="PANTHER" id="PTHR47152:SF1">
    <property type="entry name" value="SLL1186 PROTEIN"/>
    <property type="match status" value="1"/>
</dbReference>
<dbReference type="InterPro" id="IPR008538">
    <property type="entry name" value="Uma2"/>
</dbReference>
<dbReference type="HOGENOM" id="CLU_098557_0_0_3"/>
<dbReference type="STRING" id="56110.Oscil6304_3137"/>
<accession>K9TL20</accession>
<feature type="domain" description="FHA" evidence="1">
    <location>
        <begin position="111"/>
        <end position="174"/>
    </location>
</feature>
<dbReference type="EMBL" id="CP003607">
    <property type="protein sequence ID" value="AFY82719.1"/>
    <property type="molecule type" value="Genomic_DNA"/>
</dbReference>
<dbReference type="InterPro" id="IPR000253">
    <property type="entry name" value="FHA_dom"/>
</dbReference>
<dbReference type="OrthoDB" id="427876at2"/>
<dbReference type="KEGG" id="oac:Oscil6304_3137"/>
<dbReference type="PANTHER" id="PTHR47152">
    <property type="entry name" value="SLR2084 PROTEIN-RELATED"/>
    <property type="match status" value="1"/>
</dbReference>
<dbReference type="PROSITE" id="PS50006">
    <property type="entry name" value="FHA_DOMAIN"/>
    <property type="match status" value="1"/>
</dbReference>
<evidence type="ECO:0000313" key="3">
    <source>
        <dbReference type="Proteomes" id="UP000010367"/>
    </source>
</evidence>
<dbReference type="CDD" id="cd06260">
    <property type="entry name" value="DUF820-like"/>
    <property type="match status" value="1"/>
</dbReference>
<evidence type="ECO:0000313" key="2">
    <source>
        <dbReference type="EMBL" id="AFY82719.1"/>
    </source>
</evidence>
<evidence type="ECO:0000259" key="1">
    <source>
        <dbReference type="PROSITE" id="PS50006"/>
    </source>
</evidence>
<dbReference type="InParanoid" id="K9TL20"/>
<dbReference type="eggNOG" id="COG4636">
    <property type="taxonomic scope" value="Bacteria"/>
</dbReference>
<dbReference type="Gene3D" id="3.90.1570.10">
    <property type="entry name" value="tt1808, chain A"/>
    <property type="match status" value="1"/>
</dbReference>
<gene>
    <name evidence="2" type="ORF">Oscil6304_3137</name>
</gene>
<dbReference type="Proteomes" id="UP000010367">
    <property type="component" value="Chromosome"/>
</dbReference>
<dbReference type="AlphaFoldDB" id="K9TL20"/>